<feature type="compositionally biased region" description="Basic residues" evidence="6">
    <location>
        <begin position="248"/>
        <end position="257"/>
    </location>
</feature>
<accession>E9AP57</accession>
<evidence type="ECO:0000256" key="2">
    <source>
        <dbReference type="ARBA" id="ARBA00022771"/>
    </source>
</evidence>
<reference evidence="8 9" key="1">
    <citation type="journal article" date="2011" name="Genome Res.">
        <title>Chromosome and gene copy number variation allow major structural change between species and strains of Leishmania.</title>
        <authorList>
            <person name="Rogers M.B."/>
            <person name="Hilley J.D."/>
            <person name="Dickens N.J."/>
            <person name="Wilkes J."/>
            <person name="Bates P.A."/>
            <person name="Depledge D.P."/>
            <person name="Harris D."/>
            <person name="Her Y."/>
            <person name="Herzyk P."/>
            <person name="Imamura H."/>
            <person name="Otto T.D."/>
            <person name="Sanders M."/>
            <person name="Seeger K."/>
            <person name="Dujardin J.C."/>
            <person name="Berriman M."/>
            <person name="Smith D.F."/>
            <person name="Hertz-Fowler C."/>
            <person name="Mottram J.C."/>
        </authorList>
    </citation>
    <scope>NUCLEOTIDE SEQUENCE [LARGE SCALE GENOMIC DNA]</scope>
    <source>
        <strain evidence="8 9">MHOM/GT/2001/U1103</strain>
    </source>
</reference>
<feature type="compositionally biased region" description="Polar residues" evidence="6">
    <location>
        <begin position="339"/>
        <end position="352"/>
    </location>
</feature>
<dbReference type="Proteomes" id="UP000007259">
    <property type="component" value="Chromosome 13"/>
</dbReference>
<dbReference type="GO" id="GO:0007131">
    <property type="term" value="P:reciprocal meiotic recombination"/>
    <property type="evidence" value="ECO:0007669"/>
    <property type="project" value="InterPro"/>
</dbReference>
<protein>
    <recommendedName>
        <fullName evidence="7">RING-type domain-containing protein</fullName>
    </recommendedName>
</protein>
<evidence type="ECO:0000256" key="4">
    <source>
        <dbReference type="ARBA" id="ARBA00023254"/>
    </source>
</evidence>
<feature type="domain" description="RING-type" evidence="7">
    <location>
        <begin position="7"/>
        <end position="45"/>
    </location>
</feature>
<evidence type="ECO:0000259" key="7">
    <source>
        <dbReference type="PROSITE" id="PS50089"/>
    </source>
</evidence>
<dbReference type="VEuPathDB" id="TriTrypDB:LmxM.13.0230"/>
<dbReference type="OrthoDB" id="264048at2759"/>
<dbReference type="PANTHER" id="PTHR22663">
    <property type="entry name" value="RING FINGER PROTEIN NARYA-RELATED"/>
    <property type="match status" value="1"/>
</dbReference>
<organism evidence="8 9">
    <name type="scientific">Leishmania mexicana (strain MHOM/GT/2001/U1103)</name>
    <dbReference type="NCBI Taxonomy" id="929439"/>
    <lineage>
        <taxon>Eukaryota</taxon>
        <taxon>Discoba</taxon>
        <taxon>Euglenozoa</taxon>
        <taxon>Kinetoplastea</taxon>
        <taxon>Metakinetoplastina</taxon>
        <taxon>Trypanosomatida</taxon>
        <taxon>Trypanosomatidae</taxon>
        <taxon>Leishmaniinae</taxon>
        <taxon>Leishmania</taxon>
    </lineage>
</organism>
<dbReference type="SUPFAM" id="SSF57850">
    <property type="entry name" value="RING/U-box"/>
    <property type="match status" value="1"/>
</dbReference>
<evidence type="ECO:0000256" key="3">
    <source>
        <dbReference type="ARBA" id="ARBA00022833"/>
    </source>
</evidence>
<feature type="compositionally biased region" description="Low complexity" evidence="6">
    <location>
        <begin position="231"/>
        <end position="247"/>
    </location>
</feature>
<dbReference type="EMBL" id="FR799566">
    <property type="protein sequence ID" value="CBZ24721.1"/>
    <property type="molecule type" value="Genomic_DNA"/>
</dbReference>
<keyword evidence="4" id="KW-0469">Meiosis</keyword>
<feature type="compositionally biased region" description="Low complexity" evidence="6">
    <location>
        <begin position="264"/>
        <end position="280"/>
    </location>
</feature>
<dbReference type="GO" id="GO:0019789">
    <property type="term" value="F:SUMO transferase activity"/>
    <property type="evidence" value="ECO:0007669"/>
    <property type="project" value="InterPro"/>
</dbReference>
<dbReference type="GO" id="GO:0008270">
    <property type="term" value="F:zinc ion binding"/>
    <property type="evidence" value="ECO:0007669"/>
    <property type="project" value="UniProtKB-KW"/>
</dbReference>
<sequence length="421" mass="44942">MSFQPICVLCLGDCNRDGSVTSCNHYLCSRCVSRLPVAAPCPLCQRPYQLVKLDHPNVQQLLQDGTTVLERTEKVIISQVRHYQQVIRRMRQALGMLHGQNQDMTRQSQRKQAECAAAVSQAQALQEEVCRLREELAHATAAATRAYSQRKTPQQQSQPPSPQKQQLAHMLADPRVTHASGGYTHDAPKTVEVCHTPAAQIIPPPLGGRHAPFLPLGVAGARAPDISPRGSWPRPSVASSPSPSSHSHGQHRRHHSHGNGGEARGAASSEASTSSAVGGAPPLGWSASSLIAKRHRADSSLSLPRRRVDDIRASFPQSAASLGASAKVALTPSAHAMASPQQRPPHQSSHAFSCQPGSGGGDSPGPRIDFWLTTPLAAAAPPPPSRRPDSFTQAGASHMPRPSSKPLQRLFSSPRDGPGAF</sequence>
<dbReference type="InterPro" id="IPR042123">
    <property type="entry name" value="Zip3/RNF212-like"/>
</dbReference>
<dbReference type="RefSeq" id="XP_003873234.1">
    <property type="nucleotide sequence ID" value="XM_003873185.1"/>
</dbReference>
<dbReference type="KEGG" id="lmi:LMXM_13_0230"/>
<feature type="region of interest" description="Disordered" evidence="6">
    <location>
        <begin position="334"/>
        <end position="421"/>
    </location>
</feature>
<dbReference type="GO" id="GO:0016925">
    <property type="term" value="P:protein sumoylation"/>
    <property type="evidence" value="ECO:0007669"/>
    <property type="project" value="TreeGrafter"/>
</dbReference>
<keyword evidence="9" id="KW-1185">Reference proteome</keyword>
<name>E9AP57_LEIMU</name>
<dbReference type="InterPro" id="IPR017907">
    <property type="entry name" value="Znf_RING_CS"/>
</dbReference>
<evidence type="ECO:0000256" key="6">
    <source>
        <dbReference type="SAM" id="MobiDB-lite"/>
    </source>
</evidence>
<keyword evidence="2 5" id="KW-0863">Zinc-finger</keyword>
<dbReference type="GO" id="GO:0007129">
    <property type="term" value="P:homologous chromosome pairing at meiosis"/>
    <property type="evidence" value="ECO:0007669"/>
    <property type="project" value="TreeGrafter"/>
</dbReference>
<dbReference type="GeneID" id="13455173"/>
<gene>
    <name evidence="8" type="ORF">LMXM_13_0230</name>
</gene>
<keyword evidence="1" id="KW-0479">Metal-binding</keyword>
<feature type="compositionally biased region" description="Low complexity" evidence="6">
    <location>
        <begin position="153"/>
        <end position="166"/>
    </location>
</feature>
<evidence type="ECO:0000256" key="1">
    <source>
        <dbReference type="ARBA" id="ARBA00022723"/>
    </source>
</evidence>
<dbReference type="OMA" id="RHYQQVI"/>
<dbReference type="InterPro" id="IPR001841">
    <property type="entry name" value="Znf_RING"/>
</dbReference>
<dbReference type="AlphaFoldDB" id="E9AP57"/>
<evidence type="ECO:0000313" key="8">
    <source>
        <dbReference type="EMBL" id="CBZ24721.1"/>
    </source>
</evidence>
<dbReference type="GO" id="GO:0000795">
    <property type="term" value="C:synaptonemal complex"/>
    <property type="evidence" value="ECO:0007669"/>
    <property type="project" value="InterPro"/>
</dbReference>
<feature type="region of interest" description="Disordered" evidence="6">
    <location>
        <begin position="141"/>
        <end position="168"/>
    </location>
</feature>
<evidence type="ECO:0000313" key="9">
    <source>
        <dbReference type="Proteomes" id="UP000007259"/>
    </source>
</evidence>
<dbReference type="PROSITE" id="PS50089">
    <property type="entry name" value="ZF_RING_2"/>
    <property type="match status" value="1"/>
</dbReference>
<keyword evidence="3" id="KW-0862">Zinc</keyword>
<dbReference type="PROSITE" id="PS00518">
    <property type="entry name" value="ZF_RING_1"/>
    <property type="match status" value="1"/>
</dbReference>
<dbReference type="PANTHER" id="PTHR22663:SF17">
    <property type="entry name" value="RING FINGER PROTEIN NARYA-RELATED"/>
    <property type="match status" value="1"/>
</dbReference>
<evidence type="ECO:0000256" key="5">
    <source>
        <dbReference type="PROSITE-ProRule" id="PRU00175"/>
    </source>
</evidence>
<feature type="region of interest" description="Disordered" evidence="6">
    <location>
        <begin position="225"/>
        <end position="280"/>
    </location>
</feature>
<proteinExistence type="predicted"/>
<dbReference type="PhylomeDB" id="E9AP57"/>